<reference evidence="1" key="2">
    <citation type="journal article" date="2015" name="Data Brief">
        <title>Shoot transcriptome of the giant reed, Arundo donax.</title>
        <authorList>
            <person name="Barrero R.A."/>
            <person name="Guerrero F.D."/>
            <person name="Moolhuijzen P."/>
            <person name="Goolsby J.A."/>
            <person name="Tidwell J."/>
            <person name="Bellgard S.E."/>
            <person name="Bellgard M.I."/>
        </authorList>
    </citation>
    <scope>NUCLEOTIDE SEQUENCE</scope>
    <source>
        <tissue evidence="1">Shoot tissue taken approximately 20 cm above the soil surface</tissue>
    </source>
</reference>
<sequence>MLFCRIEWVIVSVKTSVTLPTDCSHHSTTDKRFNQTSNPQIKNSLIYQLIQYKLPYFHNNPFCF</sequence>
<evidence type="ECO:0000313" key="1">
    <source>
        <dbReference type="EMBL" id="JAE04665.1"/>
    </source>
</evidence>
<accession>A0A0A9EVC1</accession>
<proteinExistence type="predicted"/>
<name>A0A0A9EVC1_ARUDO</name>
<dbReference type="AlphaFoldDB" id="A0A0A9EVC1"/>
<organism evidence="1">
    <name type="scientific">Arundo donax</name>
    <name type="common">Giant reed</name>
    <name type="synonym">Donax arundinaceus</name>
    <dbReference type="NCBI Taxonomy" id="35708"/>
    <lineage>
        <taxon>Eukaryota</taxon>
        <taxon>Viridiplantae</taxon>
        <taxon>Streptophyta</taxon>
        <taxon>Embryophyta</taxon>
        <taxon>Tracheophyta</taxon>
        <taxon>Spermatophyta</taxon>
        <taxon>Magnoliopsida</taxon>
        <taxon>Liliopsida</taxon>
        <taxon>Poales</taxon>
        <taxon>Poaceae</taxon>
        <taxon>PACMAD clade</taxon>
        <taxon>Arundinoideae</taxon>
        <taxon>Arundineae</taxon>
        <taxon>Arundo</taxon>
    </lineage>
</organism>
<dbReference type="EMBL" id="GBRH01193231">
    <property type="protein sequence ID" value="JAE04665.1"/>
    <property type="molecule type" value="Transcribed_RNA"/>
</dbReference>
<reference evidence="1" key="1">
    <citation type="submission" date="2014-09" db="EMBL/GenBank/DDBJ databases">
        <authorList>
            <person name="Magalhaes I.L.F."/>
            <person name="Oliveira U."/>
            <person name="Santos F.R."/>
            <person name="Vidigal T.H.D.A."/>
            <person name="Brescovit A.D."/>
            <person name="Santos A.J."/>
        </authorList>
    </citation>
    <scope>NUCLEOTIDE SEQUENCE</scope>
    <source>
        <tissue evidence="1">Shoot tissue taken approximately 20 cm above the soil surface</tissue>
    </source>
</reference>
<protein>
    <submittedName>
        <fullName evidence="1">Uncharacterized protein</fullName>
    </submittedName>
</protein>